<dbReference type="PANTHER" id="PTHR10885:SF20">
    <property type="entry name" value="NUDIX HYDROLASE DOMAIN-CONTAINING PROTEIN"/>
    <property type="match status" value="1"/>
</dbReference>
<dbReference type="PROSITE" id="PS00893">
    <property type="entry name" value="NUDIX_BOX"/>
    <property type="match status" value="1"/>
</dbReference>
<dbReference type="Gene3D" id="3.90.79.10">
    <property type="entry name" value="Nucleoside Triphosphate Pyrophosphohydrolase"/>
    <property type="match status" value="1"/>
</dbReference>
<evidence type="ECO:0000313" key="4">
    <source>
        <dbReference type="Proteomes" id="UP000248987"/>
    </source>
</evidence>
<name>A0A1A7R634_9FLAO</name>
<comment type="caution">
    <text evidence="3">The sequence shown here is derived from an EMBL/GenBank/DDBJ whole genome shotgun (WGS) entry which is preliminary data.</text>
</comment>
<sequence>METEEYIAILNADGSPTGKTCLKSEIHTQGYYHDTAHVWFYNTNAEILLAQRAASKTVYPLLWDVSVAGHVDAGETIEDAAIRETREEIGLIISEEDLGKIGVYKCFQSYPNGIKDNEFHHTYIVETQCSLKDLKLDTDEVGQVKFISIPQFHELLKNSASNSHFVSSNTSYYLEVIKAIENRLLNKKA</sequence>
<dbReference type="CDD" id="cd04692">
    <property type="entry name" value="NUDIX_Hydrolase"/>
    <property type="match status" value="1"/>
</dbReference>
<dbReference type="Pfam" id="PF00293">
    <property type="entry name" value="NUDIX"/>
    <property type="match status" value="1"/>
</dbReference>
<dbReference type="GO" id="GO:0009240">
    <property type="term" value="P:isopentenyl diphosphate biosynthetic process"/>
    <property type="evidence" value="ECO:0007669"/>
    <property type="project" value="TreeGrafter"/>
</dbReference>
<keyword evidence="1" id="KW-0378">Hydrolase</keyword>
<reference evidence="3 4" key="1">
    <citation type="submission" date="2018-06" db="EMBL/GenBank/DDBJ databases">
        <title>Genomic Encyclopedia of Archaeal and Bacterial Type Strains, Phase II (KMG-II): from individual species to whole genera.</title>
        <authorList>
            <person name="Goeker M."/>
        </authorList>
    </citation>
    <scope>NUCLEOTIDE SEQUENCE [LARGE SCALE GENOMIC DNA]</scope>
    <source>
        <strain evidence="3 4">DSM 12408</strain>
    </source>
</reference>
<dbReference type="PROSITE" id="PS51462">
    <property type="entry name" value="NUDIX"/>
    <property type="match status" value="1"/>
</dbReference>
<dbReference type="EMBL" id="QLLQ01000002">
    <property type="protein sequence ID" value="RAJ26486.1"/>
    <property type="molecule type" value="Genomic_DNA"/>
</dbReference>
<gene>
    <name evidence="3" type="ORF">LX77_00735</name>
</gene>
<dbReference type="GO" id="GO:0005737">
    <property type="term" value="C:cytoplasm"/>
    <property type="evidence" value="ECO:0007669"/>
    <property type="project" value="TreeGrafter"/>
</dbReference>
<evidence type="ECO:0000313" key="3">
    <source>
        <dbReference type="EMBL" id="RAJ26486.1"/>
    </source>
</evidence>
<keyword evidence="4" id="KW-1185">Reference proteome</keyword>
<dbReference type="PANTHER" id="PTHR10885">
    <property type="entry name" value="ISOPENTENYL-DIPHOSPHATE DELTA-ISOMERASE"/>
    <property type="match status" value="1"/>
</dbReference>
<dbReference type="GO" id="GO:0004452">
    <property type="term" value="F:isopentenyl-diphosphate delta-isomerase activity"/>
    <property type="evidence" value="ECO:0007669"/>
    <property type="project" value="TreeGrafter"/>
</dbReference>
<keyword evidence="3" id="KW-0413">Isomerase</keyword>
<organism evidence="3 4">
    <name type="scientific">Gelidibacter algens</name>
    <dbReference type="NCBI Taxonomy" id="49280"/>
    <lineage>
        <taxon>Bacteria</taxon>
        <taxon>Pseudomonadati</taxon>
        <taxon>Bacteroidota</taxon>
        <taxon>Flavobacteriia</taxon>
        <taxon>Flavobacteriales</taxon>
        <taxon>Flavobacteriaceae</taxon>
        <taxon>Gelidibacter</taxon>
    </lineage>
</organism>
<protein>
    <submittedName>
        <fullName evidence="3">Isopentenyldiphosphate isomerase</fullName>
    </submittedName>
</protein>
<dbReference type="SUPFAM" id="SSF55811">
    <property type="entry name" value="Nudix"/>
    <property type="match status" value="1"/>
</dbReference>
<evidence type="ECO:0000259" key="2">
    <source>
        <dbReference type="PROSITE" id="PS51462"/>
    </source>
</evidence>
<dbReference type="InterPro" id="IPR015797">
    <property type="entry name" value="NUDIX_hydrolase-like_dom_sf"/>
</dbReference>
<dbReference type="STRING" id="49280.A9996_02395"/>
<dbReference type="GO" id="GO:0016787">
    <property type="term" value="F:hydrolase activity"/>
    <property type="evidence" value="ECO:0007669"/>
    <property type="project" value="UniProtKB-KW"/>
</dbReference>
<accession>A0A1A7R634</accession>
<dbReference type="InterPro" id="IPR020084">
    <property type="entry name" value="NUDIX_hydrolase_CS"/>
</dbReference>
<evidence type="ECO:0000256" key="1">
    <source>
        <dbReference type="ARBA" id="ARBA00022801"/>
    </source>
</evidence>
<proteinExistence type="predicted"/>
<dbReference type="InterPro" id="IPR000086">
    <property type="entry name" value="NUDIX_hydrolase_dom"/>
</dbReference>
<feature type="domain" description="Nudix hydrolase" evidence="2">
    <location>
        <begin position="31"/>
        <end position="178"/>
    </location>
</feature>
<dbReference type="AlphaFoldDB" id="A0A1A7R634"/>
<dbReference type="RefSeq" id="WP_066430448.1">
    <property type="nucleotide sequence ID" value="NZ_LZRN01000003.1"/>
</dbReference>
<dbReference type="OrthoDB" id="9786032at2"/>
<dbReference type="Proteomes" id="UP000248987">
    <property type="component" value="Unassembled WGS sequence"/>
</dbReference>